<evidence type="ECO:0000313" key="1">
    <source>
        <dbReference type="EMBL" id="KAJ4704975.1"/>
    </source>
</evidence>
<gene>
    <name evidence="1" type="ORF">OWV82_021810</name>
</gene>
<keyword evidence="2" id="KW-1185">Reference proteome</keyword>
<comment type="caution">
    <text evidence="1">The sequence shown here is derived from an EMBL/GenBank/DDBJ whole genome shotgun (WGS) entry which is preliminary data.</text>
</comment>
<name>A0ACC1X0J7_MELAZ</name>
<dbReference type="Proteomes" id="UP001164539">
    <property type="component" value="Chromosome 12"/>
</dbReference>
<dbReference type="EMBL" id="CM051405">
    <property type="protein sequence ID" value="KAJ4704975.1"/>
    <property type="molecule type" value="Genomic_DNA"/>
</dbReference>
<organism evidence="1 2">
    <name type="scientific">Melia azedarach</name>
    <name type="common">Chinaberry tree</name>
    <dbReference type="NCBI Taxonomy" id="155640"/>
    <lineage>
        <taxon>Eukaryota</taxon>
        <taxon>Viridiplantae</taxon>
        <taxon>Streptophyta</taxon>
        <taxon>Embryophyta</taxon>
        <taxon>Tracheophyta</taxon>
        <taxon>Spermatophyta</taxon>
        <taxon>Magnoliopsida</taxon>
        <taxon>eudicotyledons</taxon>
        <taxon>Gunneridae</taxon>
        <taxon>Pentapetalae</taxon>
        <taxon>rosids</taxon>
        <taxon>malvids</taxon>
        <taxon>Sapindales</taxon>
        <taxon>Meliaceae</taxon>
        <taxon>Melia</taxon>
    </lineage>
</organism>
<protein>
    <submittedName>
        <fullName evidence="1">Arginine biosynthesis bifunctional protein ArgJ, chloroplastic</fullName>
    </submittedName>
</protein>
<sequence length="97" mass="10422">MQISSLLAIYILQWKILWLPVSSLRVDGATSTNDTVIALASGLSGSSKISFINCKEAIKLQGCLDVVGSDDQFPGPAGGSKWVRYSDTVNFLDQKGE</sequence>
<reference evidence="1 2" key="1">
    <citation type="journal article" date="2023" name="Science">
        <title>Complex scaffold remodeling in plant triterpene biosynthesis.</title>
        <authorList>
            <person name="De La Pena R."/>
            <person name="Hodgson H."/>
            <person name="Liu J.C."/>
            <person name="Stephenson M.J."/>
            <person name="Martin A.C."/>
            <person name="Owen C."/>
            <person name="Harkess A."/>
            <person name="Leebens-Mack J."/>
            <person name="Jimenez L.E."/>
            <person name="Osbourn A."/>
            <person name="Sattely E.S."/>
        </authorList>
    </citation>
    <scope>NUCLEOTIDE SEQUENCE [LARGE SCALE GENOMIC DNA]</scope>
    <source>
        <strain evidence="2">cv. JPN11</strain>
        <tissue evidence="1">Leaf</tissue>
    </source>
</reference>
<evidence type="ECO:0000313" key="2">
    <source>
        <dbReference type="Proteomes" id="UP001164539"/>
    </source>
</evidence>
<accession>A0ACC1X0J7</accession>
<proteinExistence type="predicted"/>